<feature type="compositionally biased region" description="Polar residues" evidence="1">
    <location>
        <begin position="148"/>
        <end position="163"/>
    </location>
</feature>
<feature type="region of interest" description="Disordered" evidence="1">
    <location>
        <begin position="142"/>
        <end position="163"/>
    </location>
</feature>
<organism evidence="2 3">
    <name type="scientific">Vanrija albida</name>
    <dbReference type="NCBI Taxonomy" id="181172"/>
    <lineage>
        <taxon>Eukaryota</taxon>
        <taxon>Fungi</taxon>
        <taxon>Dikarya</taxon>
        <taxon>Basidiomycota</taxon>
        <taxon>Agaricomycotina</taxon>
        <taxon>Tremellomycetes</taxon>
        <taxon>Trichosporonales</taxon>
        <taxon>Trichosporonaceae</taxon>
        <taxon>Vanrija</taxon>
    </lineage>
</organism>
<comment type="caution">
    <text evidence="2">The sequence shown here is derived from an EMBL/GenBank/DDBJ whole genome shotgun (WGS) entry which is preliminary data.</text>
</comment>
<dbReference type="GeneID" id="95984804"/>
<evidence type="ECO:0000313" key="3">
    <source>
        <dbReference type="Proteomes" id="UP001565368"/>
    </source>
</evidence>
<name>A0ABR3Q4V4_9TREE</name>
<dbReference type="EMBL" id="JBBXJM010000003">
    <property type="protein sequence ID" value="KAL1409764.1"/>
    <property type="molecule type" value="Genomic_DNA"/>
</dbReference>
<evidence type="ECO:0000313" key="2">
    <source>
        <dbReference type="EMBL" id="KAL1409764.1"/>
    </source>
</evidence>
<sequence>MALSLPAPLPAPLARSRLKSNLGALALFAFLRAVFTPYISLRAVVVALADRLLALGSFQRRGSGLVWWIETLVTLSLLYNIAEAAYWVQQPPVPPPAPKGMAFVPISKSSPLTRSYPPEPAASTPVRSSAAQSQLAQSIYRASPNRPGATTTPERQSPLSSSTARILNLAQPAPSSTGLFYDDSGSASPSKVARGGLGASTSSVAAPAAATTTTRRSDFVVVERDEKEWVDNVWKGVRGKGRSIGL</sequence>
<keyword evidence="3" id="KW-1185">Reference proteome</keyword>
<feature type="region of interest" description="Disordered" evidence="1">
    <location>
        <begin position="177"/>
        <end position="214"/>
    </location>
</feature>
<dbReference type="RefSeq" id="XP_069209708.1">
    <property type="nucleotide sequence ID" value="XM_069352290.1"/>
</dbReference>
<feature type="compositionally biased region" description="Low complexity" evidence="1">
    <location>
        <begin position="199"/>
        <end position="214"/>
    </location>
</feature>
<dbReference type="Proteomes" id="UP001565368">
    <property type="component" value="Unassembled WGS sequence"/>
</dbReference>
<reference evidence="2 3" key="1">
    <citation type="submission" date="2023-08" db="EMBL/GenBank/DDBJ databases">
        <title>Annotated Genome Sequence of Vanrija albida AlHP1.</title>
        <authorList>
            <person name="Herzog R."/>
        </authorList>
    </citation>
    <scope>NUCLEOTIDE SEQUENCE [LARGE SCALE GENOMIC DNA]</scope>
    <source>
        <strain evidence="2 3">AlHP1</strain>
    </source>
</reference>
<gene>
    <name evidence="2" type="ORF">Q8F55_003761</name>
</gene>
<protein>
    <submittedName>
        <fullName evidence="2">Uncharacterized protein</fullName>
    </submittedName>
</protein>
<accession>A0ABR3Q4V4</accession>
<proteinExistence type="predicted"/>
<evidence type="ECO:0000256" key="1">
    <source>
        <dbReference type="SAM" id="MobiDB-lite"/>
    </source>
</evidence>